<evidence type="ECO:0000256" key="4">
    <source>
        <dbReference type="ARBA" id="ARBA00022692"/>
    </source>
</evidence>
<dbReference type="OrthoDB" id="75720at2759"/>
<feature type="region of interest" description="Disordered" evidence="9">
    <location>
        <begin position="511"/>
        <end position="542"/>
    </location>
</feature>
<dbReference type="PANTHER" id="PTHR13131:SF5">
    <property type="entry name" value="CYSTINOSIN"/>
    <property type="match status" value="1"/>
</dbReference>
<evidence type="ECO:0000256" key="7">
    <source>
        <dbReference type="ARBA" id="ARBA00023136"/>
    </source>
</evidence>
<feature type="transmembrane region" description="Helical" evidence="10">
    <location>
        <begin position="165"/>
        <end position="187"/>
    </location>
</feature>
<organism evidence="13 14">
    <name type="scientific">Danionella cerebrum</name>
    <dbReference type="NCBI Taxonomy" id="2873325"/>
    <lineage>
        <taxon>Eukaryota</taxon>
        <taxon>Metazoa</taxon>
        <taxon>Chordata</taxon>
        <taxon>Craniata</taxon>
        <taxon>Vertebrata</taxon>
        <taxon>Euteleostomi</taxon>
        <taxon>Actinopterygii</taxon>
        <taxon>Neopterygii</taxon>
        <taxon>Teleostei</taxon>
        <taxon>Ostariophysi</taxon>
        <taxon>Cypriniformes</taxon>
        <taxon>Danionidae</taxon>
        <taxon>Danioninae</taxon>
        <taxon>Danionella</taxon>
    </lineage>
</organism>
<dbReference type="Gene3D" id="2.30.29.30">
    <property type="entry name" value="Pleckstrin-homology domain (PH domain)/Phosphotyrosine-binding domain (PTB)"/>
    <property type="match status" value="2"/>
</dbReference>
<feature type="compositionally biased region" description="Polar residues" evidence="9">
    <location>
        <begin position="682"/>
        <end position="704"/>
    </location>
</feature>
<dbReference type="InterPro" id="IPR011993">
    <property type="entry name" value="PH-like_dom_sf"/>
</dbReference>
<dbReference type="SMART" id="SM00160">
    <property type="entry name" value="RanBD"/>
    <property type="match status" value="1"/>
</dbReference>
<feature type="compositionally biased region" description="Polar residues" evidence="9">
    <location>
        <begin position="511"/>
        <end position="520"/>
    </location>
</feature>
<evidence type="ECO:0000256" key="1">
    <source>
        <dbReference type="ARBA" id="ARBA00004127"/>
    </source>
</evidence>
<dbReference type="InterPro" id="IPR006603">
    <property type="entry name" value="PQ-loop_rpt"/>
</dbReference>
<feature type="transmembrane region" description="Helical" evidence="10">
    <location>
        <begin position="124"/>
        <end position="145"/>
    </location>
</feature>
<evidence type="ECO:0000256" key="11">
    <source>
        <dbReference type="SAM" id="SignalP"/>
    </source>
</evidence>
<evidence type="ECO:0000256" key="10">
    <source>
        <dbReference type="SAM" id="Phobius"/>
    </source>
</evidence>
<evidence type="ECO:0000256" key="5">
    <source>
        <dbReference type="ARBA" id="ARBA00022737"/>
    </source>
</evidence>
<comment type="catalytic activity">
    <reaction evidence="8">
        <text>L-cystine(out) + H(+)(out) = L-cystine(in) + H(+)(in)</text>
        <dbReference type="Rhea" id="RHEA:66172"/>
        <dbReference type="ChEBI" id="CHEBI:15378"/>
        <dbReference type="ChEBI" id="CHEBI:35491"/>
    </reaction>
    <physiologicalReaction direction="left-to-right" evidence="8">
        <dbReference type="Rhea" id="RHEA:66173"/>
    </physiologicalReaction>
</comment>
<dbReference type="STRING" id="623744.A0A553RGV3"/>
<dbReference type="SMART" id="SM00679">
    <property type="entry name" value="CTNS"/>
    <property type="match status" value="2"/>
</dbReference>
<evidence type="ECO:0000259" key="12">
    <source>
        <dbReference type="PROSITE" id="PS50196"/>
    </source>
</evidence>
<dbReference type="Gene3D" id="1.20.1280.290">
    <property type="match status" value="1"/>
</dbReference>
<dbReference type="AlphaFoldDB" id="A0A553RGV3"/>
<comment type="subcellular location">
    <subcellularLocation>
        <location evidence="1">Endomembrane system</location>
        <topology evidence="1">Multi-pass membrane protein</topology>
    </subcellularLocation>
</comment>
<evidence type="ECO:0000313" key="14">
    <source>
        <dbReference type="Proteomes" id="UP000316079"/>
    </source>
</evidence>
<comment type="similarity">
    <text evidence="2">Belongs to the cystinosin family.</text>
</comment>
<evidence type="ECO:0000256" key="8">
    <source>
        <dbReference type="ARBA" id="ARBA00048473"/>
    </source>
</evidence>
<dbReference type="Pfam" id="PF04193">
    <property type="entry name" value="PQ-loop"/>
    <property type="match status" value="2"/>
</dbReference>
<evidence type="ECO:0000256" key="2">
    <source>
        <dbReference type="ARBA" id="ARBA00006855"/>
    </source>
</evidence>
<dbReference type="SUPFAM" id="SSF50729">
    <property type="entry name" value="PH domain-like"/>
    <property type="match status" value="1"/>
</dbReference>
<feature type="region of interest" description="Disordered" evidence="9">
    <location>
        <begin position="660"/>
        <end position="704"/>
    </location>
</feature>
<feature type="transmembrane region" description="Helical" evidence="10">
    <location>
        <begin position="199"/>
        <end position="221"/>
    </location>
</feature>
<dbReference type="GO" id="GO:0015184">
    <property type="term" value="F:L-cystine transmembrane transporter activity"/>
    <property type="evidence" value="ECO:0007669"/>
    <property type="project" value="TreeGrafter"/>
</dbReference>
<keyword evidence="11" id="KW-0732">Signal</keyword>
<keyword evidence="14" id="KW-1185">Reference proteome</keyword>
<feature type="domain" description="RanBD1" evidence="12">
    <location>
        <begin position="539"/>
        <end position="583"/>
    </location>
</feature>
<dbReference type="CDD" id="cd13180">
    <property type="entry name" value="RanBD_RanBP3"/>
    <property type="match status" value="1"/>
</dbReference>
<feature type="region of interest" description="Disordered" evidence="9">
    <location>
        <begin position="331"/>
        <end position="411"/>
    </location>
</feature>
<accession>A0A553RGV3</accession>
<dbReference type="GO" id="GO:0012505">
    <property type="term" value="C:endomembrane system"/>
    <property type="evidence" value="ECO:0007669"/>
    <property type="project" value="UniProtKB-SubCell"/>
</dbReference>
<feature type="compositionally biased region" description="Basic and acidic residues" evidence="9">
    <location>
        <begin position="521"/>
        <end position="541"/>
    </location>
</feature>
<dbReference type="InterPro" id="IPR005282">
    <property type="entry name" value="LC_transporter"/>
</dbReference>
<keyword evidence="6 10" id="KW-1133">Transmembrane helix</keyword>
<evidence type="ECO:0000256" key="3">
    <source>
        <dbReference type="ARBA" id="ARBA00022448"/>
    </source>
</evidence>
<reference evidence="13 14" key="1">
    <citation type="journal article" date="2019" name="Sci. Data">
        <title>Hybrid genome assembly and annotation of Danionella translucida.</title>
        <authorList>
            <person name="Kadobianskyi M."/>
            <person name="Schulze L."/>
            <person name="Schuelke M."/>
            <person name="Judkewitz B."/>
        </authorList>
    </citation>
    <scope>NUCLEOTIDE SEQUENCE [LARGE SCALE GENOMIC DNA]</scope>
    <source>
        <strain evidence="13 14">Bolton</strain>
    </source>
</reference>
<evidence type="ECO:0000256" key="9">
    <source>
        <dbReference type="SAM" id="MobiDB-lite"/>
    </source>
</evidence>
<dbReference type="Proteomes" id="UP000316079">
    <property type="component" value="Unassembled WGS sequence"/>
</dbReference>
<feature type="compositionally biased region" description="Basic and acidic residues" evidence="9">
    <location>
        <begin position="375"/>
        <end position="411"/>
    </location>
</feature>
<feature type="signal peptide" evidence="11">
    <location>
        <begin position="1"/>
        <end position="21"/>
    </location>
</feature>
<dbReference type="PANTHER" id="PTHR13131">
    <property type="entry name" value="CYSTINOSIN"/>
    <property type="match status" value="1"/>
</dbReference>
<evidence type="ECO:0000313" key="13">
    <source>
        <dbReference type="EMBL" id="TRZ01413.1"/>
    </source>
</evidence>
<keyword evidence="7 10" id="KW-0472">Membrane</keyword>
<proteinExistence type="inferred from homology"/>
<protein>
    <recommendedName>
        <fullName evidence="12">RanBD1 domain-containing protein</fullName>
    </recommendedName>
</protein>
<keyword evidence="3" id="KW-0813">Transport</keyword>
<gene>
    <name evidence="13" type="ORF">DNTS_015151</name>
</gene>
<keyword evidence="5" id="KW-0677">Repeat</keyword>
<feature type="chain" id="PRO_5021772137" description="RanBD1 domain-containing protein" evidence="11">
    <location>
        <begin position="22"/>
        <end position="704"/>
    </location>
</feature>
<dbReference type="PROSITE" id="PS50196">
    <property type="entry name" value="RANBD1"/>
    <property type="match status" value="1"/>
</dbReference>
<sequence>MKRTVFLLFLMLSICKYCALAGVSIRVPSTVNLQQSSSETINITLSSPLNSSMTLFFNITYESRNVSLIIELPEQVVVPAGNTSLLFEVQAKGVGQVTVYLSTNDTRITSLTTRIRFLIVRSNALFIINQIIGWIYFLAWSVSFYPQAYENWRRRSVVGLNFDFLALNLTGFIAYSVFNVGLFWVAYIQRGGQKVSKVAIGLLVIGWSFALVSLFVAVAQKISWLDYLYYFSYIKLGVTLVKYIPQAHMNYRRKSTEGWSIGNVLLDFTGGSFSLVQMFLEAYNNERPVAPPVFMYQKDKAVKRSAEGSSTEDGEEEKTVGFRLKPPTLIHGQAPSAGVPSPKPKEAQRSILRPPVLQPPPVRTPLVNNVCNSSSDREGNLKFEHDMGFDPEARQIKDKSEKTEDKPEEPGTKIEAGFIFEKLLFELKYTVVQNSLDSSLNTDGIQKKNSEESNYFLQYSNSSTQKPDTTNSMKFVFGQNMLDRVMALPKFNKESAGGSTKPNSEMGLFSQLSSVQQQTPERSDHTKESLEESAARHEAHKPQKCLLEPVEVRTGEESESNVLQMQCKLFVFEMTSQSWLERGFMRTQGSLRVILNTKLWPQMQVDKASDKSLRITALDSEEQGVKVFLISSSSKDAAQLFAALHHRILALRSISGQEAESQAALPDGELMRFSDDDESRTPPITATTTAGNPETGVCPSTSDA</sequence>
<name>A0A553RGV3_9TELE</name>
<evidence type="ECO:0000256" key="6">
    <source>
        <dbReference type="ARBA" id="ARBA00022989"/>
    </source>
</evidence>
<dbReference type="InterPro" id="IPR000156">
    <property type="entry name" value="Ran_bind_dom"/>
</dbReference>
<keyword evidence="4 10" id="KW-0812">Transmembrane</keyword>
<dbReference type="EMBL" id="SRMA01024107">
    <property type="protein sequence ID" value="TRZ01413.1"/>
    <property type="molecule type" value="Genomic_DNA"/>
</dbReference>
<dbReference type="GO" id="GO:0005765">
    <property type="term" value="C:lysosomal membrane"/>
    <property type="evidence" value="ECO:0007669"/>
    <property type="project" value="TreeGrafter"/>
</dbReference>
<comment type="caution">
    <text evidence="13">The sequence shown here is derived from an EMBL/GenBank/DDBJ whole genome shotgun (WGS) entry which is preliminary data.</text>
</comment>